<dbReference type="InterPro" id="IPR027417">
    <property type="entry name" value="P-loop_NTPase"/>
</dbReference>
<evidence type="ECO:0000256" key="1">
    <source>
        <dbReference type="ARBA" id="ARBA00004690"/>
    </source>
</evidence>
<evidence type="ECO:0000259" key="8">
    <source>
        <dbReference type="Pfam" id="PF14681"/>
    </source>
</evidence>
<evidence type="ECO:0000256" key="5">
    <source>
        <dbReference type="ARBA" id="ARBA00022777"/>
    </source>
</evidence>
<dbReference type="EC" id="2.7.1.48" evidence="2"/>
<keyword evidence="3" id="KW-0808">Transferase</keyword>
<comment type="caution">
    <text evidence="9">The sequence shown here is derived from an EMBL/GenBank/DDBJ whole genome shotgun (WGS) entry which is preliminary data.</text>
</comment>
<dbReference type="Gene3D" id="3.40.50.2020">
    <property type="match status" value="1"/>
</dbReference>
<reference evidence="9" key="1">
    <citation type="submission" date="2020-04" db="EMBL/GenBank/DDBJ databases">
        <title>Analysis of mating type loci in Filobasidium floriforme.</title>
        <authorList>
            <person name="Nowrousian M."/>
        </authorList>
    </citation>
    <scope>NUCLEOTIDE SEQUENCE</scope>
    <source>
        <strain evidence="9">CBS 6242</strain>
    </source>
</reference>
<dbReference type="Gene3D" id="3.40.50.300">
    <property type="entry name" value="P-loop containing nucleotide triphosphate hydrolases"/>
    <property type="match status" value="1"/>
</dbReference>
<proteinExistence type="predicted"/>
<sequence length="541" mass="60004">MSHEVVRKDEVLLSSKGRPPWYSPTGKAVPSYVIGIAGGSASGKTHVATSILRQLNHIPTCLILSQDSFYNKLDAEKNAMAHRNELDFDAPEAIDMQLFAQCVRDLKEGKAVNCPVYSFDEHQRLEETKYLYGASVIIVEGILTLCSPELRDLYDLKIFVNADSDVMLSRRILRDTKERGRDVDGIIAQYLRFVKRSYDTFVLPSSKHADIIVPGQDNDTAKVLLAAHVQREIDARSLRFRSKLMEQNAPRSRQTTAQDMEVSEEQEPFFTLLKQTNQLQGIMTILRDASTPRSEFIFYVDRLSSLVVEEALGMLEYGSVKVTTPLGVSASGMTMLQKSVVGVCIQRSGGPFVKGLRRVIRDVRIGALLIQSDNSTGEPLLFHTSLPDCVKSDAAKDTVVFLMDAQISTGAAAIMAVRVLLDHGIQERHIVFLTYLVAPQGLAAVYKAFPAVRIVAAAKGYDTEEWTFSLPKHATGTSSPVEMEDERSPTDADTGGSHHLQEAFKRLQFNRRSSDTPQETKKKAWIVVPDCGAFGDRYLGA</sequence>
<dbReference type="SUPFAM" id="SSF53271">
    <property type="entry name" value="PRTase-like"/>
    <property type="match status" value="1"/>
</dbReference>
<comment type="pathway">
    <text evidence="1">Pyrimidine metabolism; UMP biosynthesis via salvage pathway; UMP from uridine: step 1/1.</text>
</comment>
<dbReference type="GO" id="GO:0004849">
    <property type="term" value="F:uridine kinase activity"/>
    <property type="evidence" value="ECO:0007669"/>
    <property type="project" value="UniProtKB-EC"/>
</dbReference>
<dbReference type="CDD" id="cd02023">
    <property type="entry name" value="UMPK"/>
    <property type="match status" value="1"/>
</dbReference>
<name>A0A8K0NQI8_9TREE</name>
<evidence type="ECO:0000313" key="9">
    <source>
        <dbReference type="EMBL" id="KAG7532162.1"/>
    </source>
</evidence>
<dbReference type="SUPFAM" id="SSF52540">
    <property type="entry name" value="P-loop containing nucleoside triphosphate hydrolases"/>
    <property type="match status" value="1"/>
</dbReference>
<dbReference type="AlphaFoldDB" id="A0A8K0NQI8"/>
<dbReference type="CDD" id="cd06223">
    <property type="entry name" value="PRTases_typeI"/>
    <property type="match status" value="1"/>
</dbReference>
<dbReference type="EMBL" id="JABELV010000072">
    <property type="protein sequence ID" value="KAG7532162.1"/>
    <property type="molecule type" value="Genomic_DNA"/>
</dbReference>
<evidence type="ECO:0000256" key="4">
    <source>
        <dbReference type="ARBA" id="ARBA00022741"/>
    </source>
</evidence>
<dbReference type="Pfam" id="PF14681">
    <property type="entry name" value="UPRTase"/>
    <property type="match status" value="1"/>
</dbReference>
<feature type="domain" description="Phosphoribulokinase/uridine kinase" evidence="7">
    <location>
        <begin position="33"/>
        <end position="215"/>
    </location>
</feature>
<dbReference type="FunFam" id="3.40.50.300:FF:002070">
    <property type="entry name" value="Uridine kinase"/>
    <property type="match status" value="1"/>
</dbReference>
<keyword evidence="10" id="KW-1185">Reference proteome</keyword>
<dbReference type="PRINTS" id="PR00988">
    <property type="entry name" value="URIDINKINASE"/>
</dbReference>
<evidence type="ECO:0000256" key="3">
    <source>
        <dbReference type="ARBA" id="ARBA00022679"/>
    </source>
</evidence>
<accession>A0A8K0NQI8</accession>
<dbReference type="NCBIfam" id="NF004018">
    <property type="entry name" value="PRK05480.1"/>
    <property type="match status" value="1"/>
</dbReference>
<dbReference type="GO" id="GO:0005524">
    <property type="term" value="F:ATP binding"/>
    <property type="evidence" value="ECO:0007669"/>
    <property type="project" value="InterPro"/>
</dbReference>
<dbReference type="GO" id="GO:0044206">
    <property type="term" value="P:UMP salvage"/>
    <property type="evidence" value="ECO:0007669"/>
    <property type="project" value="UniProtKB-UniPathway"/>
</dbReference>
<dbReference type="InterPro" id="IPR000836">
    <property type="entry name" value="PRTase_dom"/>
</dbReference>
<dbReference type="Pfam" id="PF00485">
    <property type="entry name" value="PRK"/>
    <property type="match status" value="1"/>
</dbReference>
<keyword evidence="5" id="KW-0418">Kinase</keyword>
<keyword evidence="4" id="KW-0547">Nucleotide-binding</keyword>
<gene>
    <name evidence="9" type="ORF">FFLO_03790</name>
</gene>
<dbReference type="PANTHER" id="PTHR10285">
    <property type="entry name" value="URIDINE KINASE"/>
    <property type="match status" value="1"/>
</dbReference>
<feature type="region of interest" description="Disordered" evidence="6">
    <location>
        <begin position="472"/>
        <end position="497"/>
    </location>
</feature>
<dbReference type="UniPathway" id="UPA00574">
    <property type="reaction ID" value="UER00637"/>
</dbReference>
<dbReference type="Proteomes" id="UP000812966">
    <property type="component" value="Unassembled WGS sequence"/>
</dbReference>
<protein>
    <recommendedName>
        <fullName evidence="2">uridine/cytidine kinase</fullName>
        <ecNumber evidence="2">2.7.1.48</ecNumber>
    </recommendedName>
</protein>
<dbReference type="InterPro" id="IPR000764">
    <property type="entry name" value="Uridine_kinase-like"/>
</dbReference>
<feature type="domain" description="Phosphoribosyltransferase" evidence="8">
    <location>
        <begin position="275"/>
        <end position="458"/>
    </location>
</feature>
<dbReference type="InterPro" id="IPR006083">
    <property type="entry name" value="PRK/URK"/>
</dbReference>
<dbReference type="InterPro" id="IPR029057">
    <property type="entry name" value="PRTase-like"/>
</dbReference>
<evidence type="ECO:0000256" key="2">
    <source>
        <dbReference type="ARBA" id="ARBA00012137"/>
    </source>
</evidence>
<evidence type="ECO:0000313" key="10">
    <source>
        <dbReference type="Proteomes" id="UP000812966"/>
    </source>
</evidence>
<evidence type="ECO:0000256" key="6">
    <source>
        <dbReference type="SAM" id="MobiDB-lite"/>
    </source>
</evidence>
<evidence type="ECO:0000259" key="7">
    <source>
        <dbReference type="Pfam" id="PF00485"/>
    </source>
</evidence>
<organism evidence="9 10">
    <name type="scientific">Filobasidium floriforme</name>
    <dbReference type="NCBI Taxonomy" id="5210"/>
    <lineage>
        <taxon>Eukaryota</taxon>
        <taxon>Fungi</taxon>
        <taxon>Dikarya</taxon>
        <taxon>Basidiomycota</taxon>
        <taxon>Agaricomycotina</taxon>
        <taxon>Tremellomycetes</taxon>
        <taxon>Filobasidiales</taxon>
        <taxon>Filobasidiaceae</taxon>
        <taxon>Filobasidium</taxon>
    </lineage>
</organism>